<name>K3VUV1_FUSPC</name>
<dbReference type="EMBL" id="AFNW01000009">
    <property type="protein sequence ID" value="EKJ79384.1"/>
    <property type="molecule type" value="Genomic_DNA"/>
</dbReference>
<protein>
    <submittedName>
        <fullName evidence="2">Uncharacterized protein</fullName>
    </submittedName>
</protein>
<evidence type="ECO:0000313" key="2">
    <source>
        <dbReference type="EMBL" id="EKJ79384.1"/>
    </source>
</evidence>
<gene>
    <name evidence="2" type="ORF">FPSE_00426</name>
</gene>
<sequence>MSLLSSSVSSSASPQSGRTGDMEDCNPLETESGQRDNLAFDPPSIYAKLTIAGMPFSPIEVENDNG</sequence>
<evidence type="ECO:0000313" key="3">
    <source>
        <dbReference type="Proteomes" id="UP000007978"/>
    </source>
</evidence>
<dbReference type="AlphaFoldDB" id="K3VUV1"/>
<dbReference type="Proteomes" id="UP000007978">
    <property type="component" value="Chromosome 1"/>
</dbReference>
<keyword evidence="3" id="KW-1185">Reference proteome</keyword>
<dbReference type="HOGENOM" id="CLU_2831323_0_0_1"/>
<organism evidence="2 3">
    <name type="scientific">Fusarium pseudograminearum (strain CS3096)</name>
    <name type="common">Wheat and barley crown-rot fungus</name>
    <dbReference type="NCBI Taxonomy" id="1028729"/>
    <lineage>
        <taxon>Eukaryota</taxon>
        <taxon>Fungi</taxon>
        <taxon>Dikarya</taxon>
        <taxon>Ascomycota</taxon>
        <taxon>Pezizomycotina</taxon>
        <taxon>Sordariomycetes</taxon>
        <taxon>Hypocreomycetidae</taxon>
        <taxon>Hypocreales</taxon>
        <taxon>Nectriaceae</taxon>
        <taxon>Fusarium</taxon>
    </lineage>
</organism>
<reference evidence="2 3" key="1">
    <citation type="journal article" date="2012" name="PLoS Pathog.">
        <title>Comparative pathogenomics reveals horizontally acquired novel virulence genes in fungi infecting cereal hosts.</title>
        <authorList>
            <person name="Gardiner D.M."/>
            <person name="McDonald M.C."/>
            <person name="Covarelli L."/>
            <person name="Solomon P.S."/>
            <person name="Rusu A.G."/>
            <person name="Marshall M."/>
            <person name="Kazan K."/>
            <person name="Chakraborty S."/>
            <person name="McDonald B.A."/>
            <person name="Manners J.M."/>
        </authorList>
    </citation>
    <scope>NUCLEOTIDE SEQUENCE [LARGE SCALE GENOMIC DNA]</scope>
    <source>
        <strain evidence="2 3">CS3096</strain>
    </source>
</reference>
<feature type="region of interest" description="Disordered" evidence="1">
    <location>
        <begin position="1"/>
        <end position="41"/>
    </location>
</feature>
<dbReference type="GeneID" id="20359046"/>
<dbReference type="RefSeq" id="XP_009251821.1">
    <property type="nucleotide sequence ID" value="XM_009253546.1"/>
</dbReference>
<evidence type="ECO:0000256" key="1">
    <source>
        <dbReference type="SAM" id="MobiDB-lite"/>
    </source>
</evidence>
<comment type="caution">
    <text evidence="2">The sequence shown here is derived from an EMBL/GenBank/DDBJ whole genome shotgun (WGS) entry which is preliminary data.</text>
</comment>
<dbReference type="KEGG" id="fpu:FPSE_00426"/>
<proteinExistence type="predicted"/>
<feature type="compositionally biased region" description="Low complexity" evidence="1">
    <location>
        <begin position="1"/>
        <end position="16"/>
    </location>
</feature>
<accession>K3VUV1</accession>